<dbReference type="RefSeq" id="XP_064769955.1">
    <property type="nucleotide sequence ID" value="XM_064914028.1"/>
</dbReference>
<evidence type="ECO:0000313" key="5">
    <source>
        <dbReference type="EMBL" id="KAK7206922.1"/>
    </source>
</evidence>
<dbReference type="EMBL" id="JBBJBU010000002">
    <property type="protein sequence ID" value="KAK7206922.1"/>
    <property type="molecule type" value="Genomic_DNA"/>
</dbReference>
<dbReference type="Gene3D" id="6.10.140.910">
    <property type="match status" value="1"/>
</dbReference>
<feature type="region of interest" description="Disordered" evidence="3">
    <location>
        <begin position="1"/>
        <end position="20"/>
    </location>
</feature>
<feature type="compositionally biased region" description="Low complexity" evidence="3">
    <location>
        <begin position="302"/>
        <end position="315"/>
    </location>
</feature>
<feature type="compositionally biased region" description="Low complexity" evidence="3">
    <location>
        <begin position="95"/>
        <end position="104"/>
    </location>
</feature>
<protein>
    <recommendedName>
        <fullName evidence="4">GDP/GTP exchange factor Sec2 N-terminal domain-containing protein</fullName>
    </recommendedName>
</protein>
<dbReference type="PANTHER" id="PTHR14430:SF0">
    <property type="entry name" value="SEC2P DOMAIN-CONTAINING PROTEIN"/>
    <property type="match status" value="1"/>
</dbReference>
<evidence type="ECO:0000256" key="2">
    <source>
        <dbReference type="SAM" id="Coils"/>
    </source>
</evidence>
<feature type="coiled-coil region" evidence="2">
    <location>
        <begin position="166"/>
        <end position="193"/>
    </location>
</feature>
<accession>A0ABR1FAY3</accession>
<feature type="region of interest" description="Disordered" evidence="3">
    <location>
        <begin position="295"/>
        <end position="325"/>
    </location>
</feature>
<feature type="compositionally biased region" description="Low complexity" evidence="3">
    <location>
        <begin position="33"/>
        <end position="45"/>
    </location>
</feature>
<sequence length="325" mass="35619">MTRTKKTGSALTATSPPGSFFFTKTYSPFALISSSSRHLSSSSSTDSDEPDSPPRHSSTTTTTTTTTTAVPSRSHSSSSRSWKRSSRSSPKEHNNNNSSSSSSSKRSTEPAADDEETYAPAIASASAVSLAADPREEVDILSREVAALSTKLILAVERQADLEDSLVATKHELEVARSRVAELEEAERAYSERLEKGLLVDRKDVEHETSTLMKKLMEESRARLQAESDRRSIEQELEDLTGTLFDEANKMVASAMRRQDALEHRNKQLESVIHEKDNLLESLQEQLAALKQVLQDVTDAESQSQTPSAPSSPKSGETESSEENR</sequence>
<feature type="region of interest" description="Disordered" evidence="3">
    <location>
        <begin position="33"/>
        <end position="120"/>
    </location>
</feature>
<evidence type="ECO:0000259" key="4">
    <source>
        <dbReference type="Pfam" id="PF06428"/>
    </source>
</evidence>
<dbReference type="Proteomes" id="UP001498771">
    <property type="component" value="Unassembled WGS sequence"/>
</dbReference>
<reference evidence="5 6" key="1">
    <citation type="submission" date="2024-03" db="EMBL/GenBank/DDBJ databases">
        <title>Genome-scale model development and genomic sequencing of the oleaginous clade Lipomyces.</title>
        <authorList>
            <consortium name="Lawrence Berkeley National Laboratory"/>
            <person name="Czajka J.J."/>
            <person name="Han Y."/>
            <person name="Kim J."/>
            <person name="Mondo S.J."/>
            <person name="Hofstad B.A."/>
            <person name="Robles A."/>
            <person name="Haridas S."/>
            <person name="Riley R."/>
            <person name="LaButti K."/>
            <person name="Pangilinan J."/>
            <person name="Andreopoulos W."/>
            <person name="Lipzen A."/>
            <person name="Yan J."/>
            <person name="Wang M."/>
            <person name="Ng V."/>
            <person name="Grigoriev I.V."/>
            <person name="Spatafora J.W."/>
            <person name="Magnuson J.K."/>
            <person name="Baker S.E."/>
            <person name="Pomraning K.R."/>
        </authorList>
    </citation>
    <scope>NUCLEOTIDE SEQUENCE [LARGE SCALE GENOMIC DNA]</scope>
    <source>
        <strain evidence="5 6">Phaff 52-87</strain>
    </source>
</reference>
<name>A0ABR1FAY3_9ASCO</name>
<dbReference type="SUPFAM" id="SSF144284">
    <property type="entry name" value="Sec2 N-terminal region"/>
    <property type="match status" value="1"/>
</dbReference>
<comment type="caution">
    <text evidence="5">The sequence shown here is derived from an EMBL/GenBank/DDBJ whole genome shotgun (WGS) entry which is preliminary data.</text>
</comment>
<evidence type="ECO:0000256" key="3">
    <source>
        <dbReference type="SAM" id="MobiDB-lite"/>
    </source>
</evidence>
<feature type="compositionally biased region" description="Low complexity" evidence="3">
    <location>
        <begin position="59"/>
        <end position="80"/>
    </location>
</feature>
<feature type="domain" description="GDP/GTP exchange factor Sec2 N-terminal" evidence="4">
    <location>
        <begin position="159"/>
        <end position="297"/>
    </location>
</feature>
<dbReference type="GeneID" id="90039540"/>
<organism evidence="5 6">
    <name type="scientific">Myxozyma melibiosi</name>
    <dbReference type="NCBI Taxonomy" id="54550"/>
    <lineage>
        <taxon>Eukaryota</taxon>
        <taxon>Fungi</taxon>
        <taxon>Dikarya</taxon>
        <taxon>Ascomycota</taxon>
        <taxon>Saccharomycotina</taxon>
        <taxon>Lipomycetes</taxon>
        <taxon>Lipomycetales</taxon>
        <taxon>Lipomycetaceae</taxon>
        <taxon>Myxozyma</taxon>
    </lineage>
</organism>
<dbReference type="PANTHER" id="PTHR14430">
    <property type="entry name" value="RABIN3-RELATED"/>
    <property type="match status" value="1"/>
</dbReference>
<keyword evidence="6" id="KW-1185">Reference proteome</keyword>
<evidence type="ECO:0000313" key="6">
    <source>
        <dbReference type="Proteomes" id="UP001498771"/>
    </source>
</evidence>
<keyword evidence="1 2" id="KW-0175">Coiled coil</keyword>
<dbReference type="InterPro" id="IPR009449">
    <property type="entry name" value="Sec2_N"/>
</dbReference>
<evidence type="ECO:0000256" key="1">
    <source>
        <dbReference type="ARBA" id="ARBA00023054"/>
    </source>
</evidence>
<feature type="compositionally biased region" description="Polar residues" evidence="3">
    <location>
        <begin position="7"/>
        <end position="20"/>
    </location>
</feature>
<proteinExistence type="predicted"/>
<dbReference type="Pfam" id="PF06428">
    <property type="entry name" value="Sec2p"/>
    <property type="match status" value="1"/>
</dbReference>
<dbReference type="InterPro" id="IPR040351">
    <property type="entry name" value="RAB3IL/RAB3IP/Sec2"/>
</dbReference>
<gene>
    <name evidence="5" type="ORF">BZA70DRAFT_288366</name>
</gene>